<name>A0A402BBI7_9CHLR</name>
<dbReference type="Proteomes" id="UP000287171">
    <property type="component" value="Unassembled WGS sequence"/>
</dbReference>
<sequence length="50" mass="5284">MTGDTPAPPPAGMLRSLYPRLPTYGGKEERLTGTPPHPQQGHCAPCTLAL</sequence>
<comment type="caution">
    <text evidence="2">The sequence shown here is derived from an EMBL/GenBank/DDBJ whole genome shotgun (WGS) entry which is preliminary data.</text>
</comment>
<accession>A0A402BBI7</accession>
<organism evidence="2 3">
    <name type="scientific">Dictyobacter alpinus</name>
    <dbReference type="NCBI Taxonomy" id="2014873"/>
    <lineage>
        <taxon>Bacteria</taxon>
        <taxon>Bacillati</taxon>
        <taxon>Chloroflexota</taxon>
        <taxon>Ktedonobacteria</taxon>
        <taxon>Ktedonobacterales</taxon>
        <taxon>Dictyobacteraceae</taxon>
        <taxon>Dictyobacter</taxon>
    </lineage>
</organism>
<gene>
    <name evidence="2" type="ORF">KDA_41210</name>
</gene>
<dbReference type="EMBL" id="BIFT01000001">
    <property type="protein sequence ID" value="GCE28637.1"/>
    <property type="molecule type" value="Genomic_DNA"/>
</dbReference>
<protein>
    <submittedName>
        <fullName evidence="2">Uncharacterized protein</fullName>
    </submittedName>
</protein>
<reference evidence="3" key="1">
    <citation type="submission" date="2018-12" db="EMBL/GenBank/DDBJ databases">
        <title>Tengunoibacter tsumagoiensis gen. nov., sp. nov., Dictyobacter kobayashii sp. nov., D. alpinus sp. nov., and D. joshuensis sp. nov. and description of Dictyobacteraceae fam. nov. within the order Ktedonobacterales isolated from Tengu-no-mugimeshi.</title>
        <authorList>
            <person name="Wang C.M."/>
            <person name="Zheng Y."/>
            <person name="Sakai Y."/>
            <person name="Toyoda A."/>
            <person name="Minakuchi Y."/>
            <person name="Abe K."/>
            <person name="Yokota A."/>
            <person name="Yabe S."/>
        </authorList>
    </citation>
    <scope>NUCLEOTIDE SEQUENCE [LARGE SCALE GENOMIC DNA]</scope>
    <source>
        <strain evidence="3">Uno16</strain>
    </source>
</reference>
<evidence type="ECO:0000313" key="2">
    <source>
        <dbReference type="EMBL" id="GCE28637.1"/>
    </source>
</evidence>
<evidence type="ECO:0000256" key="1">
    <source>
        <dbReference type="SAM" id="MobiDB-lite"/>
    </source>
</evidence>
<dbReference type="AlphaFoldDB" id="A0A402BBI7"/>
<feature type="compositionally biased region" description="Pro residues" evidence="1">
    <location>
        <begin position="1"/>
        <end position="11"/>
    </location>
</feature>
<keyword evidence="3" id="KW-1185">Reference proteome</keyword>
<feature type="region of interest" description="Disordered" evidence="1">
    <location>
        <begin position="1"/>
        <end position="50"/>
    </location>
</feature>
<proteinExistence type="predicted"/>
<evidence type="ECO:0000313" key="3">
    <source>
        <dbReference type="Proteomes" id="UP000287171"/>
    </source>
</evidence>